<reference evidence="2" key="1">
    <citation type="submission" date="2022-09" db="EMBL/GenBank/DDBJ databases">
        <title>Novel Mycoplasma species identified in domestic and wild animals.</title>
        <authorList>
            <person name="Volokhov D.V."/>
            <person name="Furtak V.A."/>
            <person name="Zagorodnyaya T.A."/>
        </authorList>
    </citation>
    <scope>NUCLEOTIDE SEQUENCE</scope>
    <source>
        <strain evidence="2">Oakley</strain>
    </source>
</reference>
<name>A0ABT2Y6H7_9MOLU</name>
<gene>
    <name evidence="2" type="ORF">N7548_04490</name>
</gene>
<protein>
    <submittedName>
        <fullName evidence="2">SdpI family protein</fullName>
    </submittedName>
</protein>
<dbReference type="InterPro" id="IPR025962">
    <property type="entry name" value="SdpI/YhfL"/>
</dbReference>
<organism evidence="2 3">
    <name type="scientific">Paracholeplasma manati</name>
    <dbReference type="NCBI Taxonomy" id="591373"/>
    <lineage>
        <taxon>Bacteria</taxon>
        <taxon>Bacillati</taxon>
        <taxon>Mycoplasmatota</taxon>
        <taxon>Mollicutes</taxon>
        <taxon>Acholeplasmatales</taxon>
        <taxon>Acholeplasmataceae</taxon>
        <taxon>Paracholeplasma</taxon>
    </lineage>
</organism>
<feature type="transmembrane region" description="Helical" evidence="1">
    <location>
        <begin position="58"/>
        <end position="83"/>
    </location>
</feature>
<proteinExistence type="predicted"/>
<accession>A0ABT2Y6H7</accession>
<comment type="caution">
    <text evidence="2">The sequence shown here is derived from an EMBL/GenBank/DDBJ whole genome shotgun (WGS) entry which is preliminary data.</text>
</comment>
<feature type="transmembrane region" description="Helical" evidence="1">
    <location>
        <begin position="6"/>
        <end position="24"/>
    </location>
</feature>
<keyword evidence="3" id="KW-1185">Reference proteome</keyword>
<dbReference type="Pfam" id="PF13630">
    <property type="entry name" value="SdpI"/>
    <property type="match status" value="1"/>
</dbReference>
<keyword evidence="1" id="KW-0472">Membrane</keyword>
<evidence type="ECO:0000313" key="2">
    <source>
        <dbReference type="EMBL" id="MCV2232082.1"/>
    </source>
</evidence>
<keyword evidence="1" id="KW-0812">Transmembrane</keyword>
<dbReference type="RefSeq" id="WP_263608248.1">
    <property type="nucleotide sequence ID" value="NZ_JAOVQM010000003.1"/>
</dbReference>
<sequence>MLILSLIMSLILCFTMILIGFIFIKYPPKFNRYFGYNTRMSMKNEMTWRFAHAFSGQYYLWMGFGLLPSSIGLAFSLQTWIYYENFVLILSYVQVAVLLGVIPFTEVLLHMRFDRDGTAK</sequence>
<evidence type="ECO:0000256" key="1">
    <source>
        <dbReference type="SAM" id="Phobius"/>
    </source>
</evidence>
<dbReference type="EMBL" id="JAOVQM010000003">
    <property type="protein sequence ID" value="MCV2232082.1"/>
    <property type="molecule type" value="Genomic_DNA"/>
</dbReference>
<dbReference type="Proteomes" id="UP001177160">
    <property type="component" value="Unassembled WGS sequence"/>
</dbReference>
<evidence type="ECO:0000313" key="3">
    <source>
        <dbReference type="Proteomes" id="UP001177160"/>
    </source>
</evidence>
<feature type="transmembrane region" description="Helical" evidence="1">
    <location>
        <begin position="89"/>
        <end position="109"/>
    </location>
</feature>
<keyword evidence="1" id="KW-1133">Transmembrane helix</keyword>